<dbReference type="EMBL" id="JABSTV010001245">
    <property type="protein sequence ID" value="KAH7983289.1"/>
    <property type="molecule type" value="Genomic_DNA"/>
</dbReference>
<reference evidence="2" key="1">
    <citation type="journal article" date="2020" name="Cell">
        <title>Large-Scale Comparative Analyses of Tick Genomes Elucidate Their Genetic Diversity and Vector Capacities.</title>
        <authorList>
            <consortium name="Tick Genome and Microbiome Consortium (TIGMIC)"/>
            <person name="Jia N."/>
            <person name="Wang J."/>
            <person name="Shi W."/>
            <person name="Du L."/>
            <person name="Sun Y."/>
            <person name="Zhan W."/>
            <person name="Jiang J.F."/>
            <person name="Wang Q."/>
            <person name="Zhang B."/>
            <person name="Ji P."/>
            <person name="Bell-Sakyi L."/>
            <person name="Cui X.M."/>
            <person name="Yuan T.T."/>
            <person name="Jiang B.G."/>
            <person name="Yang W.F."/>
            <person name="Lam T.T."/>
            <person name="Chang Q.C."/>
            <person name="Ding S.J."/>
            <person name="Wang X.J."/>
            <person name="Zhu J.G."/>
            <person name="Ruan X.D."/>
            <person name="Zhao L."/>
            <person name="Wei J.T."/>
            <person name="Ye R.Z."/>
            <person name="Que T.C."/>
            <person name="Du C.H."/>
            <person name="Zhou Y.H."/>
            <person name="Cheng J.X."/>
            <person name="Dai P.F."/>
            <person name="Guo W.B."/>
            <person name="Han X.H."/>
            <person name="Huang E.J."/>
            <person name="Li L.F."/>
            <person name="Wei W."/>
            <person name="Gao Y.C."/>
            <person name="Liu J.Z."/>
            <person name="Shao H.Z."/>
            <person name="Wang X."/>
            <person name="Wang C.C."/>
            <person name="Yang T.C."/>
            <person name="Huo Q.B."/>
            <person name="Li W."/>
            <person name="Chen H.Y."/>
            <person name="Chen S.E."/>
            <person name="Zhou L.G."/>
            <person name="Ni X.B."/>
            <person name="Tian J.H."/>
            <person name="Sheng Y."/>
            <person name="Liu T."/>
            <person name="Pan Y.S."/>
            <person name="Xia L.Y."/>
            <person name="Li J."/>
            <person name="Zhao F."/>
            <person name="Cao W.C."/>
        </authorList>
    </citation>
    <scope>NUCLEOTIDE SEQUENCE</scope>
    <source>
        <strain evidence="2">Rsan-2018</strain>
    </source>
</reference>
<accession>A0A9D4T9D6</accession>
<feature type="compositionally biased region" description="Basic and acidic residues" evidence="1">
    <location>
        <begin position="11"/>
        <end position="22"/>
    </location>
</feature>
<gene>
    <name evidence="2" type="ORF">HPB52_010619</name>
</gene>
<organism evidence="2 3">
    <name type="scientific">Rhipicephalus sanguineus</name>
    <name type="common">Brown dog tick</name>
    <name type="synonym">Ixodes sanguineus</name>
    <dbReference type="NCBI Taxonomy" id="34632"/>
    <lineage>
        <taxon>Eukaryota</taxon>
        <taxon>Metazoa</taxon>
        <taxon>Ecdysozoa</taxon>
        <taxon>Arthropoda</taxon>
        <taxon>Chelicerata</taxon>
        <taxon>Arachnida</taxon>
        <taxon>Acari</taxon>
        <taxon>Parasitiformes</taxon>
        <taxon>Ixodida</taxon>
        <taxon>Ixodoidea</taxon>
        <taxon>Ixodidae</taxon>
        <taxon>Rhipicephalinae</taxon>
        <taxon>Rhipicephalus</taxon>
        <taxon>Rhipicephalus</taxon>
    </lineage>
</organism>
<feature type="region of interest" description="Disordered" evidence="1">
    <location>
        <begin position="1"/>
        <end position="24"/>
    </location>
</feature>
<keyword evidence="3" id="KW-1185">Reference proteome</keyword>
<sequence>MVRRLGGLVGEEDRRVGSDPRQSKPPYKKIVSCLRTGGLTVLQSGKEGGFAVMPLTMFKEKATKAHRTLGGGIWCSFISARAAKEDIGIRPTLPHLRAHLSRIVQAAAI</sequence>
<protein>
    <submittedName>
        <fullName evidence="2">Uncharacterized protein</fullName>
    </submittedName>
</protein>
<evidence type="ECO:0000313" key="2">
    <source>
        <dbReference type="EMBL" id="KAH7983289.1"/>
    </source>
</evidence>
<proteinExistence type="predicted"/>
<comment type="caution">
    <text evidence="2">The sequence shown here is derived from an EMBL/GenBank/DDBJ whole genome shotgun (WGS) entry which is preliminary data.</text>
</comment>
<dbReference type="AlphaFoldDB" id="A0A9D4T9D6"/>
<evidence type="ECO:0000256" key="1">
    <source>
        <dbReference type="SAM" id="MobiDB-lite"/>
    </source>
</evidence>
<name>A0A9D4T9D6_RHISA</name>
<evidence type="ECO:0000313" key="3">
    <source>
        <dbReference type="Proteomes" id="UP000821837"/>
    </source>
</evidence>
<reference evidence="2" key="2">
    <citation type="submission" date="2021-09" db="EMBL/GenBank/DDBJ databases">
        <authorList>
            <person name="Jia N."/>
            <person name="Wang J."/>
            <person name="Shi W."/>
            <person name="Du L."/>
            <person name="Sun Y."/>
            <person name="Zhan W."/>
            <person name="Jiang J."/>
            <person name="Wang Q."/>
            <person name="Zhang B."/>
            <person name="Ji P."/>
            <person name="Sakyi L.B."/>
            <person name="Cui X."/>
            <person name="Yuan T."/>
            <person name="Jiang B."/>
            <person name="Yang W."/>
            <person name="Lam T.T.-Y."/>
            <person name="Chang Q."/>
            <person name="Ding S."/>
            <person name="Wang X."/>
            <person name="Zhu J."/>
            <person name="Ruan X."/>
            <person name="Zhao L."/>
            <person name="Wei J."/>
            <person name="Que T."/>
            <person name="Du C."/>
            <person name="Cheng J."/>
            <person name="Dai P."/>
            <person name="Han X."/>
            <person name="Huang E."/>
            <person name="Gao Y."/>
            <person name="Liu J."/>
            <person name="Shao H."/>
            <person name="Ye R."/>
            <person name="Li L."/>
            <person name="Wei W."/>
            <person name="Wang X."/>
            <person name="Wang C."/>
            <person name="Huo Q."/>
            <person name="Li W."/>
            <person name="Guo W."/>
            <person name="Chen H."/>
            <person name="Chen S."/>
            <person name="Zhou L."/>
            <person name="Zhou L."/>
            <person name="Ni X."/>
            <person name="Tian J."/>
            <person name="Zhou Y."/>
            <person name="Sheng Y."/>
            <person name="Liu T."/>
            <person name="Pan Y."/>
            <person name="Xia L."/>
            <person name="Li J."/>
            <person name="Zhao F."/>
            <person name="Cao W."/>
        </authorList>
    </citation>
    <scope>NUCLEOTIDE SEQUENCE</scope>
    <source>
        <strain evidence="2">Rsan-2018</strain>
        <tissue evidence="2">Larvae</tissue>
    </source>
</reference>
<dbReference type="Proteomes" id="UP000821837">
    <property type="component" value="Chromosome 1"/>
</dbReference>